<keyword evidence="2" id="KW-1185">Reference proteome</keyword>
<name>I3ED83_NEMP3</name>
<sequence length="160" mass="17555">MNRKIIEVKQLRGDCKVVEAAPDQVVYIADIVESQVIIKGSCMKVVAIDVHKSMIVIKKAMTTVEIARAKSSLFVVGGSPLTSLEQCIECRMGTVESPTEIRMRRCMSISLVYLKGVDTDKETVESLDGMCQSAEEQHLPDEIQTVVENGVAQSNIIKNG</sequence>
<proteinExistence type="predicted"/>
<dbReference type="Proteomes" id="UP000002872">
    <property type="component" value="Unassembled WGS sequence"/>
</dbReference>
<accession>I3ED83</accession>
<dbReference type="HOGENOM" id="CLU_1652627_0_0_1"/>
<evidence type="ECO:0000313" key="2">
    <source>
        <dbReference type="Proteomes" id="UP000002872"/>
    </source>
</evidence>
<dbReference type="VEuPathDB" id="MicrosporidiaDB:NEQG_02637"/>
<dbReference type="InterPro" id="IPR016098">
    <property type="entry name" value="CAP/MinC_C"/>
</dbReference>
<organism evidence="1 2">
    <name type="scientific">Nematocida parisii (strain ERTm3)</name>
    <name type="common">Nematode killer fungus</name>
    <dbReference type="NCBI Taxonomy" id="935791"/>
    <lineage>
        <taxon>Eukaryota</taxon>
        <taxon>Fungi</taxon>
        <taxon>Fungi incertae sedis</taxon>
        <taxon>Microsporidia</taxon>
        <taxon>Nematocida</taxon>
    </lineage>
</organism>
<reference evidence="1" key="1">
    <citation type="submission" date="2011-01" db="EMBL/GenBank/DDBJ databases">
        <title>The Genome Sequence of Nematocida parisii strain ERTm3.</title>
        <authorList>
            <consortium name="The Broad Institute Genome Sequencing Platform"/>
            <consortium name="The Broad Institute Genome Sequencing Center for Infectious Disease"/>
            <person name="Cuomo C."/>
            <person name="Troemel E."/>
            <person name="Young S.K."/>
            <person name="Zeng Q."/>
            <person name="Gargeya S."/>
            <person name="Fitzgerald M."/>
            <person name="Haas B."/>
            <person name="Abouelleil A."/>
            <person name="Alvarado L."/>
            <person name="Arachchi H.M."/>
            <person name="Berlin A."/>
            <person name="Chapman S.B."/>
            <person name="Gearin G."/>
            <person name="Goldberg J."/>
            <person name="Griggs A."/>
            <person name="Gujja S."/>
            <person name="Hansen M."/>
            <person name="Heiman D."/>
            <person name="Howarth C."/>
            <person name="Larimer J."/>
            <person name="Lui A."/>
            <person name="MacDonald P.J.P."/>
            <person name="McCowen C."/>
            <person name="Montmayeur A."/>
            <person name="Murphy C."/>
            <person name="Neiman D."/>
            <person name="Pearson M."/>
            <person name="Priest M."/>
            <person name="Roberts A."/>
            <person name="Saif S."/>
            <person name="Shea T."/>
            <person name="Sisk P."/>
            <person name="Stolte C."/>
            <person name="Sykes S."/>
            <person name="Wortman J."/>
            <person name="Nusbaum C."/>
            <person name="Birren B."/>
        </authorList>
    </citation>
    <scope>NUCLEOTIDE SEQUENCE</scope>
    <source>
        <strain evidence="1">ERTm3</strain>
    </source>
</reference>
<dbReference type="SUPFAM" id="SSF69340">
    <property type="entry name" value="C-terminal domain of adenylylcyclase associated protein"/>
    <property type="match status" value="1"/>
</dbReference>
<dbReference type="AlphaFoldDB" id="I3ED83"/>
<dbReference type="Gene3D" id="2.160.20.70">
    <property type="match status" value="1"/>
</dbReference>
<gene>
    <name evidence="1" type="ORF">NEQG_02637</name>
</gene>
<dbReference type="OrthoDB" id="77251at2759"/>
<dbReference type="EMBL" id="GL870885">
    <property type="protein sequence ID" value="EIJ87180.1"/>
    <property type="molecule type" value="Genomic_DNA"/>
</dbReference>
<evidence type="ECO:0000313" key="1">
    <source>
        <dbReference type="EMBL" id="EIJ87180.1"/>
    </source>
</evidence>
<protein>
    <submittedName>
        <fullName evidence="1">Uncharacterized protein</fullName>
    </submittedName>
</protein>
<dbReference type="OMA" id="RCMSISL"/>
<dbReference type="InParanoid" id="I3ED83"/>
<dbReference type="InterPro" id="IPR036223">
    <property type="entry name" value="CAP_C_sf"/>
</dbReference>